<dbReference type="RefSeq" id="WP_184238449.1">
    <property type="nucleotide sequence ID" value="NZ_JACHMJ010000001.1"/>
</dbReference>
<feature type="domain" description="Maltokinase N-terminal cap" evidence="5">
    <location>
        <begin position="20"/>
        <end position="102"/>
    </location>
</feature>
<evidence type="ECO:0000256" key="1">
    <source>
        <dbReference type="ARBA" id="ARBA00022679"/>
    </source>
</evidence>
<dbReference type="Pfam" id="PF18085">
    <property type="entry name" value="Mak_N_cap"/>
    <property type="match status" value="1"/>
</dbReference>
<keyword evidence="7" id="KW-1185">Reference proteome</keyword>
<gene>
    <name evidence="6" type="ORF">HD599_002696</name>
</gene>
<evidence type="ECO:0000313" key="6">
    <source>
        <dbReference type="EMBL" id="MBB5844373.1"/>
    </source>
</evidence>
<accession>A0A841AS27</accession>
<evidence type="ECO:0000259" key="5">
    <source>
        <dbReference type="Pfam" id="PF18085"/>
    </source>
</evidence>
<dbReference type="NCBIfam" id="NF047744">
    <property type="entry name" value="CG0192_rel"/>
    <property type="match status" value="1"/>
</dbReference>
<dbReference type="EMBL" id="JACHMJ010000001">
    <property type="protein sequence ID" value="MBB5844373.1"/>
    <property type="molecule type" value="Genomic_DNA"/>
</dbReference>
<evidence type="ECO:0000256" key="2">
    <source>
        <dbReference type="ARBA" id="ARBA00022741"/>
    </source>
</evidence>
<evidence type="ECO:0000256" key="4">
    <source>
        <dbReference type="ARBA" id="ARBA00022840"/>
    </source>
</evidence>
<comment type="caution">
    <text evidence="6">The sequence shown here is derived from an EMBL/GenBank/DDBJ whole genome shotgun (WGS) entry which is preliminary data.</text>
</comment>
<dbReference type="GO" id="GO:0016301">
    <property type="term" value="F:kinase activity"/>
    <property type="evidence" value="ECO:0007669"/>
    <property type="project" value="UniProtKB-KW"/>
</dbReference>
<keyword evidence="2" id="KW-0547">Nucleotide-binding</keyword>
<sequence length="208" mass="21813">MALLHQATVTPSKLELVRDWLPTQPWYRGPAADLSPVAAYRFDDPEGEVGIETILTAASDGAVLQVPVTYRGAPLEGGEPWLIGTMEHSVLGARWVYDGLGDPAYLAAVATAVRTGGRQADLLIEIDGEMVTREPTAVVKGSGSPAGEPVQPPTDVTTVHEGGATVAMADGLRVTVLRYPGSGESTDGDVLTGRWAGQAETVLVRLGK</sequence>
<protein>
    <recommendedName>
        <fullName evidence="5">Maltokinase N-terminal cap domain-containing protein</fullName>
    </recommendedName>
</protein>
<evidence type="ECO:0000313" key="7">
    <source>
        <dbReference type="Proteomes" id="UP000536685"/>
    </source>
</evidence>
<keyword evidence="3" id="KW-0418">Kinase</keyword>
<dbReference type="Proteomes" id="UP000536685">
    <property type="component" value="Unassembled WGS sequence"/>
</dbReference>
<evidence type="ECO:0000256" key="3">
    <source>
        <dbReference type="ARBA" id="ARBA00022777"/>
    </source>
</evidence>
<keyword evidence="4" id="KW-0067">ATP-binding</keyword>
<proteinExistence type="predicted"/>
<dbReference type="AlphaFoldDB" id="A0A841AS27"/>
<reference evidence="6 7" key="1">
    <citation type="submission" date="2020-08" db="EMBL/GenBank/DDBJ databases">
        <title>Sequencing the genomes of 1000 actinobacteria strains.</title>
        <authorList>
            <person name="Klenk H.-P."/>
        </authorList>
    </citation>
    <scope>NUCLEOTIDE SEQUENCE [LARGE SCALE GENOMIC DNA]</scope>
    <source>
        <strain evidence="6 7">DSM 105784</strain>
    </source>
</reference>
<organism evidence="6 7">
    <name type="scientific">Conyzicola lurida</name>
    <dbReference type="NCBI Taxonomy" id="1172621"/>
    <lineage>
        <taxon>Bacteria</taxon>
        <taxon>Bacillati</taxon>
        <taxon>Actinomycetota</taxon>
        <taxon>Actinomycetes</taxon>
        <taxon>Micrococcales</taxon>
        <taxon>Microbacteriaceae</taxon>
        <taxon>Conyzicola</taxon>
    </lineage>
</organism>
<dbReference type="GO" id="GO:0005524">
    <property type="term" value="F:ATP binding"/>
    <property type="evidence" value="ECO:0007669"/>
    <property type="project" value="UniProtKB-KW"/>
</dbReference>
<dbReference type="InterPro" id="IPR040999">
    <property type="entry name" value="Mak_N_cap"/>
</dbReference>
<keyword evidence="1" id="KW-0808">Transferase</keyword>
<name>A0A841AS27_9MICO</name>